<evidence type="ECO:0008006" key="6">
    <source>
        <dbReference type="Google" id="ProtNLM"/>
    </source>
</evidence>
<dbReference type="SUPFAM" id="SSF48371">
    <property type="entry name" value="ARM repeat"/>
    <property type="match status" value="3"/>
</dbReference>
<dbReference type="Pfam" id="PF09088">
    <property type="entry name" value="MIF4G_like"/>
    <property type="match status" value="1"/>
</dbReference>
<dbReference type="PANTHER" id="PTHR12412:SF2">
    <property type="entry name" value="NUCLEAR CAP-BINDING PROTEIN SUBUNIT 1"/>
    <property type="match status" value="1"/>
</dbReference>
<dbReference type="AlphaFoldDB" id="A0AAD6J732"/>
<sequence length="968" mass="107979">MKVLDEEVDVRGRPVGCGGGQLDIELADAIEEYFQAAADKIYNTSTVIGIVLAAMSKGVCVQRCGKLTRASQPHCVSRPEFFGVRTPKAKRVLFLPPPLSSPPSTTTTDSSHCRSTIASSLPASRALDTLTRIRTPNTMVDRGGRYERDNRERDRSSYRDQGRPQHFKKRRYQDDDERDYRQQRPRYEDPMVRLRKDVLAIAESPLIKVEDSIRSIAKSLSAHWDHEAIRKGFIALLKVLVVEQPFKIPFVAAIVLCANAQKHEIGKLVLDESAVQLQEYLDNCEWRNFKLMLRFMGSISCMLDGEGVATLLNDLANLTGLLAAEGGSSGLSEELSHVILITIPYILTAAPGGITEEFLTTLIERLEGMQVTAPIESLLAPYTGPNAPYPAMNTTALLLNALKEEANNGWKFDILARPWEPFLAELEAATKHFFPSISMPTSLTGGTIFPKLYFSVFQGAQYETVAAATSITSSILRDAIGDTIGLLDFNRIACARFLIDVDCYFAPNAFVKRATPFDKIAEVPEGRSTWKPEDICVDAIFTNIFQLPQPEHKLVYYHATLTEVCKLAPQAVAPSLGRAIRYLYRNLESMDVELRYRFIDWFAHHLSNFGYTWKWTEWIGDLQLSKVHPKRSFIQEAVEKEIRLSFANRVKSTLPEEYSGMVPEDKEKEVPEFNFEADDIAFPEEGKQLLNLIRQKAPNEEVDALMNAITEAASNKGLTDSTKYARDMYMTCICHIGAKSLSHVLSCIERCKDKLTQLGQESNQAQRQIVGTVMTYWQEQPGIGANVIDKLLNYSILTPLSVIEWVLLDAGREALPRGHAWEMVNTTTRKVVSRTRNLAAARSVPDLPEEQTAIMEQGHEVAKAEQAELFRVVMESLTGYADGTLPLPEGTQPEDAEWLKWWAASWLRALKRQSDIEEAEEAMRISGATEGEGEGDETMKEDGEGNGEGEGAGADADAGNADTMEEEA</sequence>
<dbReference type="GO" id="GO:0005634">
    <property type="term" value="C:nucleus"/>
    <property type="evidence" value="ECO:0007669"/>
    <property type="project" value="TreeGrafter"/>
</dbReference>
<name>A0AAD6J732_DREDA</name>
<dbReference type="EMBL" id="JAQGDS010000001">
    <property type="protein sequence ID" value="KAJ6264705.1"/>
    <property type="molecule type" value="Genomic_DNA"/>
</dbReference>
<protein>
    <recommendedName>
        <fullName evidence="6">Cap binding protein</fullName>
    </recommendedName>
</protein>
<feature type="domain" description="MIF4G-like type 1" evidence="2">
    <location>
        <begin position="468"/>
        <end position="656"/>
    </location>
</feature>
<dbReference type="GO" id="GO:0003729">
    <property type="term" value="F:mRNA binding"/>
    <property type="evidence" value="ECO:0007669"/>
    <property type="project" value="TreeGrafter"/>
</dbReference>
<dbReference type="GO" id="GO:0000339">
    <property type="term" value="F:RNA cap binding"/>
    <property type="evidence" value="ECO:0007669"/>
    <property type="project" value="InterPro"/>
</dbReference>
<dbReference type="FunFam" id="1.25.40.180:FF:000035">
    <property type="entry name" value="snRNA cap binding complex subunit (Gcr3)"/>
    <property type="match status" value="1"/>
</dbReference>
<dbReference type="GO" id="GO:0006406">
    <property type="term" value="P:mRNA export from nucleus"/>
    <property type="evidence" value="ECO:0007669"/>
    <property type="project" value="InterPro"/>
</dbReference>
<comment type="caution">
    <text evidence="4">The sequence shown here is derived from an EMBL/GenBank/DDBJ whole genome shotgun (WGS) entry which is preliminary data.</text>
</comment>
<feature type="domain" description="MIF4G-like type 2" evidence="3">
    <location>
        <begin position="673"/>
        <end position="918"/>
    </location>
</feature>
<organism evidence="4 5">
    <name type="scientific">Drechslerella dactyloides</name>
    <name type="common">Nematode-trapping fungus</name>
    <name type="synonym">Arthrobotrys dactyloides</name>
    <dbReference type="NCBI Taxonomy" id="74499"/>
    <lineage>
        <taxon>Eukaryota</taxon>
        <taxon>Fungi</taxon>
        <taxon>Dikarya</taxon>
        <taxon>Ascomycota</taxon>
        <taxon>Pezizomycotina</taxon>
        <taxon>Orbiliomycetes</taxon>
        <taxon>Orbiliales</taxon>
        <taxon>Orbiliaceae</taxon>
        <taxon>Drechslerella</taxon>
    </lineage>
</organism>
<dbReference type="InterPro" id="IPR015172">
    <property type="entry name" value="MIF4G-like_typ-1"/>
</dbReference>
<reference evidence="4" key="1">
    <citation type="submission" date="2023-01" db="EMBL/GenBank/DDBJ databases">
        <title>The chitinases involved in constricting ring structure development in the nematode-trapping fungus Drechslerella dactyloides.</title>
        <authorList>
            <person name="Wang R."/>
            <person name="Zhang L."/>
            <person name="Tang P."/>
            <person name="Li S."/>
            <person name="Liang L."/>
        </authorList>
    </citation>
    <scope>NUCLEOTIDE SEQUENCE</scope>
    <source>
        <strain evidence="4">YMF1.00031</strain>
    </source>
</reference>
<evidence type="ECO:0000313" key="5">
    <source>
        <dbReference type="Proteomes" id="UP001221413"/>
    </source>
</evidence>
<evidence type="ECO:0000259" key="2">
    <source>
        <dbReference type="Pfam" id="PF09088"/>
    </source>
</evidence>
<dbReference type="InterPro" id="IPR016024">
    <property type="entry name" value="ARM-type_fold"/>
</dbReference>
<evidence type="ECO:0000259" key="3">
    <source>
        <dbReference type="Pfam" id="PF09090"/>
    </source>
</evidence>
<dbReference type="Proteomes" id="UP001221413">
    <property type="component" value="Unassembled WGS sequence"/>
</dbReference>
<feature type="compositionally biased region" description="Basic and acidic residues" evidence="1">
    <location>
        <begin position="142"/>
        <end position="163"/>
    </location>
</feature>
<feature type="compositionally biased region" description="Low complexity" evidence="1">
    <location>
        <begin position="953"/>
        <end position="962"/>
    </location>
</feature>
<dbReference type="GO" id="GO:0000184">
    <property type="term" value="P:nuclear-transcribed mRNA catabolic process, nonsense-mediated decay"/>
    <property type="evidence" value="ECO:0007669"/>
    <property type="project" value="TreeGrafter"/>
</dbReference>
<proteinExistence type="predicted"/>
<accession>A0AAD6J732</accession>
<feature type="compositionally biased region" description="Basic and acidic residues" evidence="1">
    <location>
        <begin position="178"/>
        <end position="187"/>
    </location>
</feature>
<feature type="region of interest" description="Disordered" evidence="1">
    <location>
        <begin position="134"/>
        <end position="187"/>
    </location>
</feature>
<dbReference type="InterPro" id="IPR015174">
    <property type="entry name" value="MIF4G-like_typ-2"/>
</dbReference>
<dbReference type="PANTHER" id="PTHR12412">
    <property type="entry name" value="CAP BINDING PROTEIN"/>
    <property type="match status" value="1"/>
</dbReference>
<feature type="region of interest" description="Disordered" evidence="1">
    <location>
        <begin position="920"/>
        <end position="968"/>
    </location>
</feature>
<evidence type="ECO:0000313" key="4">
    <source>
        <dbReference type="EMBL" id="KAJ6264705.1"/>
    </source>
</evidence>
<dbReference type="GO" id="GO:0005846">
    <property type="term" value="C:nuclear cap binding complex"/>
    <property type="evidence" value="ECO:0007669"/>
    <property type="project" value="InterPro"/>
</dbReference>
<dbReference type="Pfam" id="PF09090">
    <property type="entry name" value="MIF4G_like_2"/>
    <property type="match status" value="1"/>
</dbReference>
<dbReference type="InterPro" id="IPR027159">
    <property type="entry name" value="CBP80"/>
</dbReference>
<gene>
    <name evidence="4" type="ORF">Dda_0855</name>
</gene>
<keyword evidence="5" id="KW-1185">Reference proteome</keyword>
<evidence type="ECO:0000256" key="1">
    <source>
        <dbReference type="SAM" id="MobiDB-lite"/>
    </source>
</evidence>
<dbReference type="Gene3D" id="1.25.40.180">
    <property type="match status" value="3"/>
</dbReference>